<dbReference type="Pfam" id="PF01728">
    <property type="entry name" value="FtsJ"/>
    <property type="match status" value="1"/>
</dbReference>
<dbReference type="GO" id="GO:0032259">
    <property type="term" value="P:methylation"/>
    <property type="evidence" value="ECO:0007669"/>
    <property type="project" value="InterPro"/>
</dbReference>
<dbReference type="STRING" id="98765.A0A2R6NRH0"/>
<dbReference type="Gene3D" id="3.40.50.12760">
    <property type="match status" value="1"/>
</dbReference>
<gene>
    <name evidence="2" type="ORF">PHLCEN_2v9195</name>
</gene>
<accession>A0A2R6NRH0</accession>
<dbReference type="InterPro" id="IPR002877">
    <property type="entry name" value="RNA_MeTrfase_FtsJ_dom"/>
</dbReference>
<organism evidence="2 3">
    <name type="scientific">Hermanssonia centrifuga</name>
    <dbReference type="NCBI Taxonomy" id="98765"/>
    <lineage>
        <taxon>Eukaryota</taxon>
        <taxon>Fungi</taxon>
        <taxon>Dikarya</taxon>
        <taxon>Basidiomycota</taxon>
        <taxon>Agaricomycotina</taxon>
        <taxon>Agaricomycetes</taxon>
        <taxon>Polyporales</taxon>
        <taxon>Meruliaceae</taxon>
        <taxon>Hermanssonia</taxon>
    </lineage>
</organism>
<evidence type="ECO:0000313" key="3">
    <source>
        <dbReference type="Proteomes" id="UP000186601"/>
    </source>
</evidence>
<comment type="caution">
    <text evidence="2">The sequence shown here is derived from an EMBL/GenBank/DDBJ whole genome shotgun (WGS) entry which is preliminary data.</text>
</comment>
<name>A0A2R6NRH0_9APHY</name>
<dbReference type="GO" id="GO:0008168">
    <property type="term" value="F:methyltransferase activity"/>
    <property type="evidence" value="ECO:0007669"/>
    <property type="project" value="InterPro"/>
</dbReference>
<protein>
    <recommendedName>
        <fullName evidence="1">Ribosomal RNA methyltransferase FtsJ domain-containing protein</fullName>
    </recommendedName>
</protein>
<evidence type="ECO:0000259" key="1">
    <source>
        <dbReference type="Pfam" id="PF01728"/>
    </source>
</evidence>
<proteinExistence type="predicted"/>
<dbReference type="InterPro" id="IPR029063">
    <property type="entry name" value="SAM-dependent_MTases_sf"/>
</dbReference>
<dbReference type="Proteomes" id="UP000186601">
    <property type="component" value="Unassembled WGS sequence"/>
</dbReference>
<dbReference type="CDD" id="cd02440">
    <property type="entry name" value="AdoMet_MTases"/>
    <property type="match status" value="1"/>
</dbReference>
<sequence length="356" mass="40301">MSISDGYTSPVNPESFPDDNLLSHLLQKGVPELKRLVDLRKRGWEDDSLDNHFKRRRTVADTVDDKMNVIWFKKMKKAFSELNKAAHFVPRSGTLKFLDLGCSPGGFSSYVLSNNNKDATGIGISLPPVQGGHHFLLEKHFMRRYELIPADILEYNLGPAQTEIGTAEMRPLPYEIGGRDLVILDGHYLRTYLPASSESPNEWDRHRLLISQLIIALRSIKVGGSLVMKLTHPERVQTAQLLFLLDVLSKDLRTFKPRTIHANRGTFYAIAQGVGLGTQSARQAEYLCDLEALWYEITFGGENGRGRFLTRNDMDFIVSQESLVSEYAKRLIELGMDAWIVQGDALYQWFSKKGLV</sequence>
<dbReference type="SUPFAM" id="SSF53335">
    <property type="entry name" value="S-adenosyl-L-methionine-dependent methyltransferases"/>
    <property type="match status" value="1"/>
</dbReference>
<reference evidence="2 3" key="1">
    <citation type="submission" date="2018-02" db="EMBL/GenBank/DDBJ databases">
        <title>Genome sequence of the basidiomycete white-rot fungus Phlebia centrifuga.</title>
        <authorList>
            <person name="Granchi Z."/>
            <person name="Peng M."/>
            <person name="de Vries R.P."/>
            <person name="Hilden K."/>
            <person name="Makela M.R."/>
            <person name="Grigoriev I."/>
            <person name="Riley R."/>
        </authorList>
    </citation>
    <scope>NUCLEOTIDE SEQUENCE [LARGE SCALE GENOMIC DNA]</scope>
    <source>
        <strain evidence="2 3">FBCC195</strain>
    </source>
</reference>
<feature type="domain" description="Ribosomal RNA methyltransferase FtsJ" evidence="1">
    <location>
        <begin position="81"/>
        <end position="271"/>
    </location>
</feature>
<dbReference type="EMBL" id="MLYV02000906">
    <property type="protein sequence ID" value="PSR75332.1"/>
    <property type="molecule type" value="Genomic_DNA"/>
</dbReference>
<dbReference type="AlphaFoldDB" id="A0A2R6NRH0"/>
<evidence type="ECO:0000313" key="2">
    <source>
        <dbReference type="EMBL" id="PSR75332.1"/>
    </source>
</evidence>
<dbReference type="OrthoDB" id="417125at2759"/>
<keyword evidence="3" id="KW-1185">Reference proteome</keyword>